<proteinExistence type="predicted"/>
<sequence>MKNLILSLMAIVLISGVNYGAINKKDKTIKYDAGHEICVTIDLILVEVTYCYSWEDEGGNGGWKPLLEANKNTTGDIVTQGANAYLVIHGFNNQLTGVKVTGGKYDMPNGYETVPGEYVIRNGDLKVLLKKK</sequence>
<dbReference type="RefSeq" id="WP_279449277.1">
    <property type="nucleotide sequence ID" value="NZ_CP122379.1"/>
</dbReference>
<keyword evidence="2" id="KW-1185">Reference proteome</keyword>
<accession>A0ABY8KXC4</accession>
<evidence type="ECO:0000313" key="2">
    <source>
        <dbReference type="Proteomes" id="UP001238523"/>
    </source>
</evidence>
<protein>
    <submittedName>
        <fullName evidence="1">Uncharacterized protein</fullName>
    </submittedName>
</protein>
<gene>
    <name evidence="1" type="ORF">QCQ61_03225</name>
</gene>
<evidence type="ECO:0000313" key="1">
    <source>
        <dbReference type="EMBL" id="WGF93204.1"/>
    </source>
</evidence>
<dbReference type="Proteomes" id="UP001238523">
    <property type="component" value="Chromosome"/>
</dbReference>
<organism evidence="1 2">
    <name type="scientific">Aequorivita marisscotiae</name>
    <dbReference type="NCBI Taxonomy" id="3040348"/>
    <lineage>
        <taxon>Bacteria</taxon>
        <taxon>Pseudomonadati</taxon>
        <taxon>Bacteroidota</taxon>
        <taxon>Flavobacteriia</taxon>
        <taxon>Flavobacteriales</taxon>
        <taxon>Flavobacteriaceae</taxon>
        <taxon>Aequorivita</taxon>
    </lineage>
</organism>
<reference evidence="1 2" key="1">
    <citation type="submission" date="2023-04" db="EMBL/GenBank/DDBJ databases">
        <title>Taxonomic identification of the Arctic strain Aequorivita sp. nov. and transcriptomic analysis in response to temperature stress.</title>
        <authorList>
            <person name="Liu W."/>
            <person name="Cong B."/>
            <person name="Lin J."/>
        </authorList>
    </citation>
    <scope>NUCLEOTIDE SEQUENCE [LARGE SCALE GENOMIC DNA]</scope>
    <source>
        <strain evidence="1 2">Ant34-E75</strain>
    </source>
</reference>
<dbReference type="EMBL" id="CP122379">
    <property type="protein sequence ID" value="WGF93204.1"/>
    <property type="molecule type" value="Genomic_DNA"/>
</dbReference>
<name>A0ABY8KXC4_9FLAO</name>